<accession>A0A8X6YQS1</accession>
<proteinExistence type="predicted"/>
<protein>
    <submittedName>
        <fullName evidence="1">Uncharacterized protein</fullName>
    </submittedName>
</protein>
<name>A0A8X6YQS1_9ARAC</name>
<gene>
    <name evidence="1" type="ORF">TNIN_338631</name>
</gene>
<reference evidence="1" key="1">
    <citation type="submission" date="2020-08" db="EMBL/GenBank/DDBJ databases">
        <title>Multicomponent nature underlies the extraordinary mechanical properties of spider dragline silk.</title>
        <authorList>
            <person name="Kono N."/>
            <person name="Nakamura H."/>
            <person name="Mori M."/>
            <person name="Yoshida Y."/>
            <person name="Ohtoshi R."/>
            <person name="Malay A.D."/>
            <person name="Moran D.A.P."/>
            <person name="Tomita M."/>
            <person name="Numata K."/>
            <person name="Arakawa K."/>
        </authorList>
    </citation>
    <scope>NUCLEOTIDE SEQUENCE</scope>
</reference>
<comment type="caution">
    <text evidence="1">The sequence shown here is derived from an EMBL/GenBank/DDBJ whole genome shotgun (WGS) entry which is preliminary data.</text>
</comment>
<dbReference type="AlphaFoldDB" id="A0A8X6YQS1"/>
<evidence type="ECO:0000313" key="2">
    <source>
        <dbReference type="Proteomes" id="UP000886998"/>
    </source>
</evidence>
<dbReference type="EMBL" id="BMAV01021289">
    <property type="protein sequence ID" value="GFY75315.1"/>
    <property type="molecule type" value="Genomic_DNA"/>
</dbReference>
<organism evidence="1 2">
    <name type="scientific">Trichonephila inaurata madagascariensis</name>
    <dbReference type="NCBI Taxonomy" id="2747483"/>
    <lineage>
        <taxon>Eukaryota</taxon>
        <taxon>Metazoa</taxon>
        <taxon>Ecdysozoa</taxon>
        <taxon>Arthropoda</taxon>
        <taxon>Chelicerata</taxon>
        <taxon>Arachnida</taxon>
        <taxon>Araneae</taxon>
        <taxon>Araneomorphae</taxon>
        <taxon>Entelegynae</taxon>
        <taxon>Araneoidea</taxon>
        <taxon>Nephilidae</taxon>
        <taxon>Trichonephila</taxon>
        <taxon>Trichonephila inaurata</taxon>
    </lineage>
</organism>
<dbReference type="Proteomes" id="UP000886998">
    <property type="component" value="Unassembled WGS sequence"/>
</dbReference>
<sequence>MCQLALLETRIPNETTRVGAALDLTLPSSRQPLRQPYLLIVPRSKNYHNTLKALPYHSLPKLQKESFLPIPPFHPNALNTPFRTCENGEEMPLFDASISVTDGER</sequence>
<evidence type="ECO:0000313" key="1">
    <source>
        <dbReference type="EMBL" id="GFY75315.1"/>
    </source>
</evidence>
<keyword evidence="2" id="KW-1185">Reference proteome</keyword>